<keyword evidence="1" id="KW-0472">Membrane</keyword>
<dbReference type="Proteomes" id="UP001201701">
    <property type="component" value="Unassembled WGS sequence"/>
</dbReference>
<proteinExistence type="predicted"/>
<keyword evidence="3" id="KW-1185">Reference proteome</keyword>
<name>A0ABS9QI07_9HYPH</name>
<evidence type="ECO:0000256" key="1">
    <source>
        <dbReference type="SAM" id="Phobius"/>
    </source>
</evidence>
<reference evidence="2 3" key="1">
    <citation type="submission" date="2022-02" db="EMBL/GenBank/DDBJ databases">
        <title>Draft genome sequence of Mezorhizobium retamae strain IRAMC:0171 isolated from Retama raetam nodules.</title>
        <authorList>
            <person name="Bengaied R."/>
            <person name="Sbissi I."/>
            <person name="Huber K."/>
            <person name="Ghodbane F."/>
            <person name="Nouioui I."/>
            <person name="Tarhouni M."/>
            <person name="Gtari M."/>
        </authorList>
    </citation>
    <scope>NUCLEOTIDE SEQUENCE [LARGE SCALE GENOMIC DNA]</scope>
    <source>
        <strain evidence="2 3">IRAMC:0171</strain>
    </source>
</reference>
<evidence type="ECO:0000313" key="3">
    <source>
        <dbReference type="Proteomes" id="UP001201701"/>
    </source>
</evidence>
<protein>
    <submittedName>
        <fullName evidence="2">Uncharacterized protein</fullName>
    </submittedName>
</protein>
<dbReference type="EMBL" id="JAKREW010000020">
    <property type="protein sequence ID" value="MCG7507046.1"/>
    <property type="molecule type" value="Genomic_DNA"/>
</dbReference>
<comment type="caution">
    <text evidence="2">The sequence shown here is derived from an EMBL/GenBank/DDBJ whole genome shotgun (WGS) entry which is preliminary data.</text>
</comment>
<organism evidence="2 3">
    <name type="scientific">Mesorhizobium retamae</name>
    <dbReference type="NCBI Taxonomy" id="2912854"/>
    <lineage>
        <taxon>Bacteria</taxon>
        <taxon>Pseudomonadati</taxon>
        <taxon>Pseudomonadota</taxon>
        <taxon>Alphaproteobacteria</taxon>
        <taxon>Hyphomicrobiales</taxon>
        <taxon>Phyllobacteriaceae</taxon>
        <taxon>Mesorhizobium</taxon>
    </lineage>
</organism>
<keyword evidence="1" id="KW-1133">Transmembrane helix</keyword>
<sequence length="107" mass="11679">MPTKPNKGEVKKTPCGPLVLVAYVVAGFLTFGHVFNRSYEPPTSVVDCGEVPDILSSEWDKYWVCRQDNIRAKYSGGSFVQSALPAMAAGLIWPIYWGGVAAIKVTK</sequence>
<feature type="transmembrane region" description="Helical" evidence="1">
    <location>
        <begin position="15"/>
        <end position="35"/>
    </location>
</feature>
<keyword evidence="1" id="KW-0812">Transmembrane</keyword>
<evidence type="ECO:0000313" key="2">
    <source>
        <dbReference type="EMBL" id="MCG7507046.1"/>
    </source>
</evidence>
<accession>A0ABS9QI07</accession>
<dbReference type="RefSeq" id="WP_239367817.1">
    <property type="nucleotide sequence ID" value="NZ_JAKREW010000020.1"/>
</dbReference>
<gene>
    <name evidence="2" type="ORF">L4923_18620</name>
</gene>
<feature type="transmembrane region" description="Helical" evidence="1">
    <location>
        <begin position="83"/>
        <end position="103"/>
    </location>
</feature>